<dbReference type="InterPro" id="IPR001547">
    <property type="entry name" value="Glyco_hydro_5"/>
</dbReference>
<evidence type="ECO:0000256" key="9">
    <source>
        <dbReference type="ARBA" id="ARBA00023180"/>
    </source>
</evidence>
<evidence type="ECO:0000256" key="5">
    <source>
        <dbReference type="ARBA" id="ARBA00022801"/>
    </source>
</evidence>
<dbReference type="GO" id="GO:0004338">
    <property type="term" value="F:glucan exo-1,3-beta-glucosidase activity"/>
    <property type="evidence" value="ECO:0007669"/>
    <property type="project" value="UniProtKB-EC"/>
</dbReference>
<dbReference type="InterPro" id="IPR017853">
    <property type="entry name" value="GH"/>
</dbReference>
<dbReference type="GO" id="GO:0005576">
    <property type="term" value="C:extracellular region"/>
    <property type="evidence" value="ECO:0007669"/>
    <property type="project" value="TreeGrafter"/>
</dbReference>
<keyword evidence="9" id="KW-0325">Glycoprotein</keyword>
<comment type="function">
    <text evidence="13">Glucosidase involved in the degradation of cellulosic biomass. Active on lichenan.</text>
</comment>
<keyword evidence="20" id="KW-1185">Reference proteome</keyword>
<evidence type="ECO:0000313" key="20">
    <source>
        <dbReference type="Proteomes" id="UP000572817"/>
    </source>
</evidence>
<protein>
    <recommendedName>
        <fullName evidence="14">glucan 1,3-beta-glucosidase</fullName>
        <ecNumber evidence="14">3.2.1.58</ecNumber>
    </recommendedName>
    <alternativeName>
        <fullName evidence="15">Exo-1,3-beta-glucanase D</fullName>
    </alternativeName>
</protein>
<proteinExistence type="inferred from homology"/>
<evidence type="ECO:0000256" key="16">
    <source>
        <dbReference type="RuleBase" id="RU361153"/>
    </source>
</evidence>
<dbReference type="Gene3D" id="3.20.20.80">
    <property type="entry name" value="Glycosidases"/>
    <property type="match status" value="1"/>
</dbReference>
<evidence type="ECO:0000256" key="6">
    <source>
        <dbReference type="ARBA" id="ARBA00022968"/>
    </source>
</evidence>
<organism evidence="19 20">
    <name type="scientific">Botryosphaeria dothidea</name>
    <dbReference type="NCBI Taxonomy" id="55169"/>
    <lineage>
        <taxon>Eukaryota</taxon>
        <taxon>Fungi</taxon>
        <taxon>Dikarya</taxon>
        <taxon>Ascomycota</taxon>
        <taxon>Pezizomycotina</taxon>
        <taxon>Dothideomycetes</taxon>
        <taxon>Dothideomycetes incertae sedis</taxon>
        <taxon>Botryosphaeriales</taxon>
        <taxon>Botryosphaeriaceae</taxon>
        <taxon>Botryosphaeria</taxon>
    </lineage>
</organism>
<keyword evidence="6" id="KW-0735">Signal-anchor</keyword>
<keyword evidence="17" id="KW-0732">Signal</keyword>
<comment type="similarity">
    <text evidence="2 16">Belongs to the glycosyl hydrolase 5 (cellulase A) family.</text>
</comment>
<sequence>MLSPSLSALSIFLSCLLALTHAWLPNYPPPGTALPAFAASKTTKIRGVNLGSLFIVEPWMARNEWAAMGCGAAEAEFQCIRDAYGGNIDRASEVWKKHWGTWITAADLDEMVGAGLNTIRIPVGWWMKEDLVQPWEYFPRGGFAYLQNLCEHAASLGITQTTPTSTNPTTKPPAPTSVLFPPHHQHQLTTTQSFLSWLALAIHTHPSFRTVGALGLLNEPTFNSPLSPHTQWTLSTFYPTAIAAIRATEAHLSVPSPCLLTLTIMDDLWHDLSGATDPAADVRPYQQHALLFDDHNYQMSPVTNKTPAGVLAYACADDRRTARQPGARKLVGEWAMSVTQKGAGFTPEVENKRFWSAYFAAQQRSYERTRGWVWWAWKAEAGPRLGNWLQWSYKGLVENGIVRRDLNAQLAAHPCAEYEGGIV</sequence>
<evidence type="ECO:0000256" key="11">
    <source>
        <dbReference type="ARBA" id="ARBA00023316"/>
    </source>
</evidence>
<keyword evidence="4" id="KW-0812">Transmembrane</keyword>
<feature type="signal peptide" evidence="17">
    <location>
        <begin position="1"/>
        <end position="22"/>
    </location>
</feature>
<evidence type="ECO:0000256" key="8">
    <source>
        <dbReference type="ARBA" id="ARBA00023136"/>
    </source>
</evidence>
<keyword evidence="10 16" id="KW-0326">Glycosidase</keyword>
<feature type="chain" id="PRO_5034148904" description="glucan 1,3-beta-glucosidase" evidence="17">
    <location>
        <begin position="23"/>
        <end position="423"/>
    </location>
</feature>
<dbReference type="SUPFAM" id="SSF51445">
    <property type="entry name" value="(Trans)glycosidases"/>
    <property type="match status" value="1"/>
</dbReference>
<keyword evidence="8" id="KW-0472">Membrane</keyword>
<comment type="catalytic activity">
    <reaction evidence="12">
        <text>Successive hydrolysis of beta-D-glucose units from the non-reducing ends of (1-&gt;3)-beta-D-glucans, releasing alpha-glucose.</text>
        <dbReference type="EC" id="3.2.1.58"/>
    </reaction>
</comment>
<keyword evidence="11" id="KW-0961">Cell wall biogenesis/degradation</keyword>
<dbReference type="InterPro" id="IPR050386">
    <property type="entry name" value="Glycosyl_hydrolase_5"/>
</dbReference>
<dbReference type="OrthoDB" id="1887033at2759"/>
<dbReference type="Proteomes" id="UP000572817">
    <property type="component" value="Unassembled WGS sequence"/>
</dbReference>
<name>A0A8H4J5U4_9PEZI</name>
<evidence type="ECO:0000256" key="12">
    <source>
        <dbReference type="ARBA" id="ARBA00036824"/>
    </source>
</evidence>
<evidence type="ECO:0000313" key="19">
    <source>
        <dbReference type="EMBL" id="KAF4313184.1"/>
    </source>
</evidence>
<evidence type="ECO:0000256" key="4">
    <source>
        <dbReference type="ARBA" id="ARBA00022692"/>
    </source>
</evidence>
<evidence type="ECO:0000256" key="13">
    <source>
        <dbReference type="ARBA" id="ARBA00037126"/>
    </source>
</evidence>
<evidence type="ECO:0000256" key="2">
    <source>
        <dbReference type="ARBA" id="ARBA00005641"/>
    </source>
</evidence>
<dbReference type="GO" id="GO:0071555">
    <property type="term" value="P:cell wall organization"/>
    <property type="evidence" value="ECO:0007669"/>
    <property type="project" value="UniProtKB-KW"/>
</dbReference>
<dbReference type="GO" id="GO:0009251">
    <property type="term" value="P:glucan catabolic process"/>
    <property type="evidence" value="ECO:0007669"/>
    <property type="project" value="TreeGrafter"/>
</dbReference>
<dbReference type="EMBL" id="WWBZ02000001">
    <property type="protein sequence ID" value="KAF4313184.1"/>
    <property type="molecule type" value="Genomic_DNA"/>
</dbReference>
<evidence type="ECO:0000256" key="7">
    <source>
        <dbReference type="ARBA" id="ARBA00022989"/>
    </source>
</evidence>
<evidence type="ECO:0000256" key="17">
    <source>
        <dbReference type="SAM" id="SignalP"/>
    </source>
</evidence>
<evidence type="ECO:0000256" key="14">
    <source>
        <dbReference type="ARBA" id="ARBA00038929"/>
    </source>
</evidence>
<evidence type="ECO:0000259" key="18">
    <source>
        <dbReference type="Pfam" id="PF00150"/>
    </source>
</evidence>
<dbReference type="Pfam" id="PF00150">
    <property type="entry name" value="Cellulase"/>
    <property type="match status" value="1"/>
</dbReference>
<comment type="caution">
    <text evidence="19">The sequence shown here is derived from an EMBL/GenBank/DDBJ whole genome shotgun (WGS) entry which is preliminary data.</text>
</comment>
<evidence type="ECO:0000256" key="10">
    <source>
        <dbReference type="ARBA" id="ARBA00023295"/>
    </source>
</evidence>
<feature type="domain" description="Glycoside hydrolase family 5" evidence="18">
    <location>
        <begin position="97"/>
        <end position="379"/>
    </location>
</feature>
<evidence type="ECO:0000256" key="15">
    <source>
        <dbReference type="ARBA" id="ARBA00041260"/>
    </source>
</evidence>
<keyword evidence="7" id="KW-1133">Transmembrane helix</keyword>
<comment type="subcellular location">
    <subcellularLocation>
        <location evidence="1">Cell membrane</location>
        <topology evidence="1">Single-pass type II membrane protein</topology>
    </subcellularLocation>
</comment>
<evidence type="ECO:0000256" key="1">
    <source>
        <dbReference type="ARBA" id="ARBA00004401"/>
    </source>
</evidence>
<dbReference type="EC" id="3.2.1.58" evidence="14"/>
<dbReference type="PANTHER" id="PTHR31297">
    <property type="entry name" value="GLUCAN ENDO-1,6-BETA-GLUCOSIDASE B"/>
    <property type="match status" value="1"/>
</dbReference>
<accession>A0A8H4J5U4</accession>
<dbReference type="GO" id="GO:0005886">
    <property type="term" value="C:plasma membrane"/>
    <property type="evidence" value="ECO:0007669"/>
    <property type="project" value="UniProtKB-SubCell"/>
</dbReference>
<dbReference type="PANTHER" id="PTHR31297:SF34">
    <property type="entry name" value="GLUCAN 1,3-BETA-GLUCOSIDASE 2"/>
    <property type="match status" value="1"/>
</dbReference>
<dbReference type="AlphaFoldDB" id="A0A8H4J5U4"/>
<keyword evidence="3" id="KW-1003">Cell membrane</keyword>
<keyword evidence="5 16" id="KW-0378">Hydrolase</keyword>
<dbReference type="GO" id="GO:0009986">
    <property type="term" value="C:cell surface"/>
    <property type="evidence" value="ECO:0007669"/>
    <property type="project" value="TreeGrafter"/>
</dbReference>
<evidence type="ECO:0000256" key="3">
    <source>
        <dbReference type="ARBA" id="ARBA00022475"/>
    </source>
</evidence>
<gene>
    <name evidence="19" type="ORF">GTA08_BOTSDO01224</name>
</gene>
<reference evidence="19" key="1">
    <citation type="submission" date="2020-04" db="EMBL/GenBank/DDBJ databases">
        <title>Genome Assembly and Annotation of Botryosphaeria dothidea sdau 11-99, a Latent Pathogen of Apple Fruit Ring Rot in China.</title>
        <authorList>
            <person name="Yu C."/>
            <person name="Diao Y."/>
            <person name="Lu Q."/>
            <person name="Zhao J."/>
            <person name="Cui S."/>
            <person name="Peng C."/>
            <person name="He B."/>
            <person name="Liu H."/>
        </authorList>
    </citation>
    <scope>NUCLEOTIDE SEQUENCE [LARGE SCALE GENOMIC DNA]</scope>
    <source>
        <strain evidence="19">Sdau11-99</strain>
    </source>
</reference>